<dbReference type="InterPro" id="IPR011991">
    <property type="entry name" value="ArsR-like_HTH"/>
</dbReference>
<dbReference type="Proteomes" id="UP000655759">
    <property type="component" value="Unassembled WGS sequence"/>
</dbReference>
<sequence>MDNLLAAQKYVTTWLLRFDDEFFGLLYRDINGTPKDLATQVFEHGRSISIYGVRGIGKTTLMQAVLWHGLQNQSKKFLPVIVEVVGANSVSDQAELADKFYRAVLSGLISAGSLENKHNKVKSAVSSHVPWIAASAVSVLGFIFPPIAIGSRATQKAVGALLDKLGIKENGESSLLINKNIEPKIAVDFIVERLVDSDIYPVFVIDELDKVPNDTMLSEFFNGNQGWFQGKRTIISLSHTFGQSVEKKIIESLGRFSQAQKIEGPTSVDQFKNVLYARLLLGISNIEPNESRALQTVQNIFPNEVIEQIVNRYVPNMYLMLEHSYRAIQKARLRKGTQLTLNDLEKFESTKIREPTETELKILDLLSKNASTPKELITKTKKNRGTITKSIKSLYSDDLIEKTGMGKNVKYIITQKGEAARALERR</sequence>
<dbReference type="InterPro" id="IPR036390">
    <property type="entry name" value="WH_DNA-bd_sf"/>
</dbReference>
<dbReference type="InterPro" id="IPR036388">
    <property type="entry name" value="WH-like_DNA-bd_sf"/>
</dbReference>
<protein>
    <submittedName>
        <fullName evidence="1">Uncharacterized protein</fullName>
    </submittedName>
</protein>
<organism evidence="1 2">
    <name type="scientific">Candidatus Nitrosotenuis uzonensis</name>
    <dbReference type="NCBI Taxonomy" id="1407055"/>
    <lineage>
        <taxon>Archaea</taxon>
        <taxon>Nitrososphaerota</taxon>
        <taxon>Candidatus Nitrosotenuis</taxon>
    </lineage>
</organism>
<dbReference type="AlphaFoldDB" id="A0A812EXZ7"/>
<comment type="caution">
    <text evidence="1">The sequence shown here is derived from an EMBL/GenBank/DDBJ whole genome shotgun (WGS) entry which is preliminary data.</text>
</comment>
<name>A0A812EXZ7_9ARCH</name>
<accession>A0A812EXZ7</accession>
<dbReference type="Gene3D" id="1.10.10.10">
    <property type="entry name" value="Winged helix-like DNA-binding domain superfamily/Winged helix DNA-binding domain"/>
    <property type="match status" value="1"/>
</dbReference>
<evidence type="ECO:0000313" key="2">
    <source>
        <dbReference type="Proteomes" id="UP000655759"/>
    </source>
</evidence>
<reference evidence="1" key="1">
    <citation type="submission" date="2021-02" db="EMBL/GenBank/DDBJ databases">
        <authorList>
            <person name="Han P."/>
        </authorList>
    </citation>
    <scope>NUCLEOTIDE SEQUENCE</scope>
    <source>
        <strain evidence="1">Candidatus Nitrosotenuis uzonensis 5A</strain>
    </source>
</reference>
<dbReference type="Gene3D" id="3.40.50.300">
    <property type="entry name" value="P-loop containing nucleotide triphosphate hydrolases"/>
    <property type="match status" value="1"/>
</dbReference>
<proteinExistence type="predicted"/>
<dbReference type="SUPFAM" id="SSF46785">
    <property type="entry name" value="Winged helix' DNA-binding domain"/>
    <property type="match status" value="1"/>
</dbReference>
<gene>
    <name evidence="1" type="ORF">NUZ5A_51110</name>
</gene>
<dbReference type="EMBL" id="CAJNAQ010000005">
    <property type="protein sequence ID" value="CAE6501080.1"/>
    <property type="molecule type" value="Genomic_DNA"/>
</dbReference>
<dbReference type="RefSeq" id="WP_205100441.1">
    <property type="nucleotide sequence ID" value="NZ_CAJNAQ010000005.1"/>
</dbReference>
<dbReference type="SUPFAM" id="SSF52540">
    <property type="entry name" value="P-loop containing nucleoside triphosphate hydrolases"/>
    <property type="match status" value="1"/>
</dbReference>
<dbReference type="CDD" id="cd00090">
    <property type="entry name" value="HTH_ARSR"/>
    <property type="match status" value="1"/>
</dbReference>
<dbReference type="InterPro" id="IPR027417">
    <property type="entry name" value="P-loop_NTPase"/>
</dbReference>
<evidence type="ECO:0000313" key="1">
    <source>
        <dbReference type="EMBL" id="CAE6501080.1"/>
    </source>
</evidence>